<evidence type="ECO:0000256" key="1">
    <source>
        <dbReference type="ARBA" id="ARBA00008779"/>
    </source>
</evidence>
<evidence type="ECO:0000256" key="4">
    <source>
        <dbReference type="ARBA" id="ARBA00022837"/>
    </source>
</evidence>
<name>A0A1M6G3S4_9FLAO</name>
<keyword evidence="4" id="KW-0106">Calcium</keyword>
<organism evidence="6 7">
    <name type="scientific">Pseudozobellia thermophila</name>
    <dbReference type="NCBI Taxonomy" id="192903"/>
    <lineage>
        <taxon>Bacteria</taxon>
        <taxon>Pseudomonadati</taxon>
        <taxon>Bacteroidota</taxon>
        <taxon>Flavobacteriia</taxon>
        <taxon>Flavobacteriales</taxon>
        <taxon>Flavobacteriaceae</taxon>
        <taxon>Pseudozobellia</taxon>
    </lineage>
</organism>
<dbReference type="InterPro" id="IPR050738">
    <property type="entry name" value="Sulfatase"/>
</dbReference>
<gene>
    <name evidence="6" type="ORF">SAMN04488513_102664</name>
</gene>
<dbReference type="InterPro" id="IPR000917">
    <property type="entry name" value="Sulfatase_N"/>
</dbReference>
<evidence type="ECO:0000259" key="5">
    <source>
        <dbReference type="Pfam" id="PF00884"/>
    </source>
</evidence>
<dbReference type="InterPro" id="IPR024607">
    <property type="entry name" value="Sulfatase_CS"/>
</dbReference>
<accession>A0A1M6G3S4</accession>
<dbReference type="SUPFAM" id="SSF53649">
    <property type="entry name" value="Alkaline phosphatase-like"/>
    <property type="match status" value="1"/>
</dbReference>
<dbReference type="Pfam" id="PF00884">
    <property type="entry name" value="Sulfatase"/>
    <property type="match status" value="1"/>
</dbReference>
<evidence type="ECO:0000256" key="2">
    <source>
        <dbReference type="ARBA" id="ARBA00022723"/>
    </source>
</evidence>
<dbReference type="InterPro" id="IPR017850">
    <property type="entry name" value="Alkaline_phosphatase_core_sf"/>
</dbReference>
<sequence length="606" mass="69040">MIALPYFRTLIGILVLLGWMQPAFSQYKKPNVILILTDDQGIGDLGCHGNPWLKTPNIDAFYKQAVRMTDFHVSPVCTPTRGAIITGRYPINNGAWATYKGRDALSKGATTMAQVFRQNGYKTAMFGKWHLGDNYPVRPIDLGFEVSVRHKSGGVGELSDYWGNTYFNDTYFVNEQPKPFEGYCTDIWFDEAMKFIEDTEEPFFVYLATNAPHSPHYVAKEYAAPYKSLVGSQIPNAEFYGMIANIDENFGRLEKFLKQRKLADNTILIFMTDNGATAGYDSHKKLGYNMGLRGRKGDELEGGHRVPFFVRWKDGKVYGGWDIDETAAHVDLIPTLAGLCNIALPENQPLDGLDLSPLLLGKDMDLGERTLFVHSRQDWRPPHDVSETCLIRDKWRLVDGTALYDIENDPKQERDIAKRHPEIVQRLLVDNGVFLDRAKTNSEYREMPSAIVGNTHQKEIKLTIQHAIGDDRPIWKSEQVAEGLRNKNNTHSIIVEQEGHYRISCRRWPRECSGPIRGVPRENPKNWFKYQAISPDKVKIQIANQILEKDITQKAEEVAFDLYLEEGKTFLINEFIEKGEKYGVYYTYVTFLGPGNIENGTTTNKK</sequence>
<protein>
    <submittedName>
        <fullName evidence="6">Arylsulfatase A</fullName>
    </submittedName>
</protein>
<dbReference type="STRING" id="192903.SAMN04488513_102664"/>
<comment type="similarity">
    <text evidence="1">Belongs to the sulfatase family.</text>
</comment>
<dbReference type="PANTHER" id="PTHR42693">
    <property type="entry name" value="ARYLSULFATASE FAMILY MEMBER"/>
    <property type="match status" value="1"/>
</dbReference>
<keyword evidence="2" id="KW-0479">Metal-binding</keyword>
<dbReference type="Proteomes" id="UP000184543">
    <property type="component" value="Unassembled WGS sequence"/>
</dbReference>
<keyword evidence="7" id="KW-1185">Reference proteome</keyword>
<evidence type="ECO:0000313" key="7">
    <source>
        <dbReference type="Proteomes" id="UP000184543"/>
    </source>
</evidence>
<evidence type="ECO:0000256" key="3">
    <source>
        <dbReference type="ARBA" id="ARBA00022801"/>
    </source>
</evidence>
<dbReference type="PANTHER" id="PTHR42693:SF53">
    <property type="entry name" value="ENDO-4-O-SULFATASE"/>
    <property type="match status" value="1"/>
</dbReference>
<dbReference type="RefSeq" id="WP_094766615.1">
    <property type="nucleotide sequence ID" value="NZ_FQYU01000002.1"/>
</dbReference>
<proteinExistence type="inferred from homology"/>
<feature type="domain" description="Sulfatase N-terminal" evidence="5">
    <location>
        <begin position="30"/>
        <end position="341"/>
    </location>
</feature>
<reference evidence="7" key="1">
    <citation type="submission" date="2016-11" db="EMBL/GenBank/DDBJ databases">
        <authorList>
            <person name="Varghese N."/>
            <person name="Submissions S."/>
        </authorList>
    </citation>
    <scope>NUCLEOTIDE SEQUENCE [LARGE SCALE GENOMIC DNA]</scope>
    <source>
        <strain evidence="7">DSM 19858</strain>
    </source>
</reference>
<dbReference type="OrthoDB" id="756520at2"/>
<evidence type="ECO:0000313" key="6">
    <source>
        <dbReference type="EMBL" id="SHJ04574.1"/>
    </source>
</evidence>
<dbReference type="Gene3D" id="3.40.720.10">
    <property type="entry name" value="Alkaline Phosphatase, subunit A"/>
    <property type="match status" value="1"/>
</dbReference>
<dbReference type="CDD" id="cd16146">
    <property type="entry name" value="ARS_like"/>
    <property type="match status" value="1"/>
</dbReference>
<dbReference type="GO" id="GO:0004065">
    <property type="term" value="F:arylsulfatase activity"/>
    <property type="evidence" value="ECO:0007669"/>
    <property type="project" value="TreeGrafter"/>
</dbReference>
<keyword evidence="3" id="KW-0378">Hydrolase</keyword>
<dbReference type="Gene3D" id="3.30.1120.10">
    <property type="match status" value="1"/>
</dbReference>
<dbReference type="AlphaFoldDB" id="A0A1M6G3S4"/>
<dbReference type="PROSITE" id="PS00523">
    <property type="entry name" value="SULFATASE_1"/>
    <property type="match status" value="1"/>
</dbReference>
<dbReference type="GO" id="GO:0046872">
    <property type="term" value="F:metal ion binding"/>
    <property type="evidence" value="ECO:0007669"/>
    <property type="project" value="UniProtKB-KW"/>
</dbReference>
<dbReference type="EMBL" id="FQYU01000002">
    <property type="protein sequence ID" value="SHJ04574.1"/>
    <property type="molecule type" value="Genomic_DNA"/>
</dbReference>